<proteinExistence type="predicted"/>
<protein>
    <submittedName>
        <fullName evidence="1">Heme oxygenase</fullName>
    </submittedName>
</protein>
<dbReference type="OrthoDB" id="114943at2"/>
<gene>
    <name evidence="1" type="ORF">DBO85_11760</name>
</gene>
<reference evidence="1 2" key="1">
    <citation type="submission" date="2018-04" db="EMBL/GenBank/DDBJ databases">
        <title>Pseudomonas sp. nov., isolated from mangrove soil.</title>
        <authorList>
            <person name="Chen C."/>
        </authorList>
    </citation>
    <scope>NUCLEOTIDE SEQUENCE [LARGE SCALE GENOMIC DNA]</scope>
    <source>
        <strain evidence="1 2">TC-11</strain>
    </source>
</reference>
<dbReference type="SUPFAM" id="SSF48613">
    <property type="entry name" value="Heme oxygenase-like"/>
    <property type="match status" value="1"/>
</dbReference>
<organism evidence="1 2">
    <name type="scientific">Pseudomonas mangrovi</name>
    <dbReference type="NCBI Taxonomy" id="2161748"/>
    <lineage>
        <taxon>Bacteria</taxon>
        <taxon>Pseudomonadati</taxon>
        <taxon>Pseudomonadota</taxon>
        <taxon>Gammaproteobacteria</taxon>
        <taxon>Pseudomonadales</taxon>
        <taxon>Pseudomonadaceae</taxon>
        <taxon>Pseudomonas</taxon>
    </lineage>
</organism>
<dbReference type="Proteomes" id="UP000244064">
    <property type="component" value="Unassembled WGS sequence"/>
</dbReference>
<dbReference type="RefSeq" id="WP_108107465.1">
    <property type="nucleotide sequence ID" value="NZ_QASN01000019.1"/>
</dbReference>
<comment type="caution">
    <text evidence="1">The sequence shown here is derived from an EMBL/GenBank/DDBJ whole genome shotgun (WGS) entry which is preliminary data.</text>
</comment>
<dbReference type="CDD" id="cd19166">
    <property type="entry name" value="HemeO-bac"/>
    <property type="match status" value="1"/>
</dbReference>
<dbReference type="Gene3D" id="1.20.910.10">
    <property type="entry name" value="Heme oxygenase-like"/>
    <property type="match status" value="1"/>
</dbReference>
<dbReference type="EMBL" id="QASN01000019">
    <property type="protein sequence ID" value="PTU74033.1"/>
    <property type="molecule type" value="Genomic_DNA"/>
</dbReference>
<dbReference type="InterPro" id="IPR016084">
    <property type="entry name" value="Haem_Oase-like_multi-hlx"/>
</dbReference>
<evidence type="ECO:0000313" key="1">
    <source>
        <dbReference type="EMBL" id="PTU74033.1"/>
    </source>
</evidence>
<sequence>MASLRLRLRQFGAELHRQVDEAFSALTPHTADGYRRFLRAHAAALFSLEQTLEHHAIERLLADWPTRRRSPALLADLQALGCAEAMPVPMLALRQVTEGWCWGAVYVLEGSRLGAQVLVRRVQKEQPAAPVSYLAHGDSAVLWPAFLRQLEAGAHQCDEQELRRGVEDAFALFLEGARGQNCPERLQDCPA</sequence>
<name>A0A2T5P8I8_9PSED</name>
<keyword evidence="2" id="KW-1185">Reference proteome</keyword>
<accession>A0A2T5P8I8</accession>
<dbReference type="AlphaFoldDB" id="A0A2T5P8I8"/>
<evidence type="ECO:0000313" key="2">
    <source>
        <dbReference type="Proteomes" id="UP000244064"/>
    </source>
</evidence>